<protein>
    <submittedName>
        <fullName evidence="2">Uncharacterized protein</fullName>
    </submittedName>
</protein>
<accession>A0ABR4N0T6</accession>
<organism evidence="2 3">
    <name type="scientific">Polyrhizophydium stewartii</name>
    <dbReference type="NCBI Taxonomy" id="2732419"/>
    <lineage>
        <taxon>Eukaryota</taxon>
        <taxon>Fungi</taxon>
        <taxon>Fungi incertae sedis</taxon>
        <taxon>Chytridiomycota</taxon>
        <taxon>Chytridiomycota incertae sedis</taxon>
        <taxon>Chytridiomycetes</taxon>
        <taxon>Rhizophydiales</taxon>
        <taxon>Rhizophydiales incertae sedis</taxon>
        <taxon>Polyrhizophydium</taxon>
    </lineage>
</organism>
<reference evidence="2 3" key="1">
    <citation type="submission" date="2023-09" db="EMBL/GenBank/DDBJ databases">
        <title>Pangenome analysis of Batrachochytrium dendrobatidis and related Chytrids.</title>
        <authorList>
            <person name="Yacoub M.N."/>
            <person name="Stajich J.E."/>
            <person name="James T.Y."/>
        </authorList>
    </citation>
    <scope>NUCLEOTIDE SEQUENCE [LARGE SCALE GENOMIC DNA]</scope>
    <source>
        <strain evidence="2 3">JEL0888</strain>
    </source>
</reference>
<evidence type="ECO:0000256" key="1">
    <source>
        <dbReference type="SAM" id="MobiDB-lite"/>
    </source>
</evidence>
<feature type="region of interest" description="Disordered" evidence="1">
    <location>
        <begin position="1"/>
        <end position="22"/>
    </location>
</feature>
<evidence type="ECO:0000313" key="2">
    <source>
        <dbReference type="EMBL" id="KAL2913148.1"/>
    </source>
</evidence>
<dbReference type="Proteomes" id="UP001527925">
    <property type="component" value="Unassembled WGS sequence"/>
</dbReference>
<sequence>MLRAPLPPPPLPLLPLPRRPLPPRCAPPRRLPLLRALSAAAPAADPPLTLGEFRAGYPLRLDADGPRTSSAERLLVGAGWQETNVMVPLRRWLARLAAKGWINTKLKTSAAAALDPAAEYIPDGFLAGAEAAIPLLLAELSRDTLPPAVAAPSRLKALLKPPLFADFDAHHAALRDMGLALAVDVKSVADCNIHDIWITFGPKTHAKSTLIRAPLVEDLGSMAIVRKSASSVLFREVTFEYAMDPDEMKPDDQGGYLSPSVAARSKSMQLGSVVGIDVLANVNLRLSISKAPASLNEEPKALWSQRISRPMLVRFEADHCSDDFDPSWRVADMDNMIASSLY</sequence>
<name>A0ABR4N0T6_9FUNG</name>
<gene>
    <name evidence="2" type="ORF">HK105_207389</name>
</gene>
<evidence type="ECO:0000313" key="3">
    <source>
        <dbReference type="Proteomes" id="UP001527925"/>
    </source>
</evidence>
<dbReference type="EMBL" id="JADGIZ020000051">
    <property type="protein sequence ID" value="KAL2913148.1"/>
    <property type="molecule type" value="Genomic_DNA"/>
</dbReference>
<proteinExistence type="predicted"/>
<keyword evidence="3" id="KW-1185">Reference proteome</keyword>
<comment type="caution">
    <text evidence="2">The sequence shown here is derived from an EMBL/GenBank/DDBJ whole genome shotgun (WGS) entry which is preliminary data.</text>
</comment>